<dbReference type="SUPFAM" id="SSF47384">
    <property type="entry name" value="Homodimeric domain of signal transducing histidine kinase"/>
    <property type="match status" value="1"/>
</dbReference>
<dbReference type="CDD" id="cd00082">
    <property type="entry name" value="HisKA"/>
    <property type="match status" value="1"/>
</dbReference>
<evidence type="ECO:0000256" key="3">
    <source>
        <dbReference type="ARBA" id="ARBA00022553"/>
    </source>
</evidence>
<dbReference type="InterPro" id="IPR005467">
    <property type="entry name" value="His_kinase_dom"/>
</dbReference>
<dbReference type="PANTHER" id="PTHR43047">
    <property type="entry name" value="TWO-COMPONENT HISTIDINE PROTEIN KINASE"/>
    <property type="match status" value="1"/>
</dbReference>
<accession>A0A427Y1J2</accession>
<feature type="compositionally biased region" description="Low complexity" evidence="7">
    <location>
        <begin position="1259"/>
        <end position="1273"/>
    </location>
</feature>
<dbReference type="InterPro" id="IPR036097">
    <property type="entry name" value="HisK_dim/P_sf"/>
</dbReference>
<gene>
    <name evidence="11" type="ORF">EHS24_006447</name>
</gene>
<feature type="compositionally biased region" description="Basic and acidic residues" evidence="7">
    <location>
        <begin position="495"/>
        <end position="509"/>
    </location>
</feature>
<sequence>MYPDPVLVPIETTLHVQDKPPVTDAEWEEALKLYGVDRHSETEVPPPGPPLASSSSSAEPTNTPGAAAPSPVVVGAEPTPSPQAPAPPVQGREWGAESSSGRQRVNRHFVGSNAEVHVLAEAKTKDDEVPSPNPSPAISPNLGSVDDPSSPTYSSPDLGTPRPGVLWPPPRQPDSFAVVGDGGPSPPPFAEGSFRRDPIKPRPGWPGLTGDVPYLTPQSQHASTFGAVNVADGADGLPRLVKPTEDQGHLSREAERRRLRHVYETEGWLPAPNPSQSTRVSRSAALRRLGLNGLNAADDQDSERHAVMMKYTELLQMFFGSYLAGIAILYGDVEIVYLVSSARRSFQFSTAESFSGHVVLQNEWKCFVVPDMDKDWRFANNPQRQGRGPRKFLAAAPLRYHPPNGGHVDFGCLCLVDKDARYEFSEREQAMMLRLSNMLVFQLATLQSEIMAKRTSGMYESSINFLRRSFIPEHLKETQPQTQTQTTQAQAKAVVAKDKEKKASAAEKKRSAHPHNHHRHRRGPSLLSSPRTSRTPSYSPAQTATPPTPGAAVRATKTGPKDTKRAKRKDLAAAGTLFSDAADTLRGILQADAVCMVDLHEFQLFIRKANTRDNARQPSRSKESIVGDFLQGKEWPASVEPVLNYVPSSSHSGVALLGQSCTSGFEFNFDDPSAPSVLPQFIKRYLSKRQFWWDRDDPDDELAKQLMVFLPDRCQTVLVTVFMTFTGTLKYATFAVWSKPPSAFDDSSRLALPFVWIIGAALVSSVALIRVRMMEESQITYSNLQAHELRTPLHQILAITQLLRSSMSDLAEQPEGTSASPRCTTTTLQQVRDLLPFLDAIDTSGKTLHGIVDNILTFLDLSARDNRYESAHTAHPGLMMSPAGAPQTLGAMLEELIHDANEEDRRGRIGSGQALGRIETVFEIIPRELGDAVTEDVGGALRRALSRVIHNAYRYIESQGCVEIYIDDVKCMLPPEGCEDLGATRKVSIKVVDNGRGMSVDFVRDKLGEPWAKEDLYATGSGLSVHLAYRIVDLMNGHMEITSAPGTGCTVTIEVPLPVTRGWHAPSPVLPAEPKRKVAFIGFDPDVDPAFHLDRLRASLERQYAKIGCEIVPVDEADLVIADGSLEDTPSGLGQLARLTAPEVVILAGVDDEALPPAAEMSSPERRIRRLLKPVTPALIRDTLARTPVASTPTDATPNPAEPRLRAHFADVDTTEPHTPGSSNSNSGPAMAWKPRGVCVEEAVASLCLGDYFSSRNRLSRASSNGSSGMASGPLLDTTSSIESRGPTETEGSPWLRSSTSPVTTPSDEALDLVTPPPATPEPHHTKVLVVEDNVINRKILVKILSAALPVLEILEAEDGLEAVSRFREFTLPVIVLLDINMPRMDGYAAAQEMRLIEKRRAAALSGSPDDGTVSPMARSKIIAVTALAGEDERRRGLVECGFDTWLTKPCPKMTLQRVVDEALKELDGWR</sequence>
<evidence type="ECO:0000256" key="7">
    <source>
        <dbReference type="SAM" id="MobiDB-lite"/>
    </source>
</evidence>
<dbReference type="InterPro" id="IPR029016">
    <property type="entry name" value="GAF-like_dom_sf"/>
</dbReference>
<keyword evidence="5" id="KW-0418">Kinase</keyword>
<dbReference type="Gene3D" id="3.30.565.10">
    <property type="entry name" value="Histidine kinase-like ATPase, C-terminal domain"/>
    <property type="match status" value="1"/>
</dbReference>
<dbReference type="PANTHER" id="PTHR43047:SF72">
    <property type="entry name" value="OSMOSENSING HISTIDINE PROTEIN KINASE SLN1"/>
    <property type="match status" value="1"/>
</dbReference>
<name>A0A427Y1J2_9TREE</name>
<feature type="compositionally biased region" description="Pro residues" evidence="7">
    <location>
        <begin position="79"/>
        <end position="88"/>
    </location>
</feature>
<feature type="transmembrane region" description="Helical" evidence="8">
    <location>
        <begin position="750"/>
        <end position="769"/>
    </location>
</feature>
<keyword evidence="3 6" id="KW-0597">Phosphoprotein</keyword>
<keyword evidence="8" id="KW-0472">Membrane</keyword>
<feature type="modified residue" description="4-aspartylphosphate" evidence="6">
    <location>
        <position position="1379"/>
    </location>
</feature>
<feature type="compositionally biased region" description="Low complexity" evidence="7">
    <location>
        <begin position="138"/>
        <end position="157"/>
    </location>
</feature>
<dbReference type="GO" id="GO:0005886">
    <property type="term" value="C:plasma membrane"/>
    <property type="evidence" value="ECO:0007669"/>
    <property type="project" value="TreeGrafter"/>
</dbReference>
<dbReference type="SMART" id="SM00448">
    <property type="entry name" value="REC"/>
    <property type="match status" value="1"/>
</dbReference>
<protein>
    <recommendedName>
        <fullName evidence="2">histidine kinase</fullName>
        <ecNumber evidence="2">2.7.13.3</ecNumber>
    </recommendedName>
</protein>
<proteinExistence type="predicted"/>
<dbReference type="PROSITE" id="PS50109">
    <property type="entry name" value="HIS_KIN"/>
    <property type="match status" value="1"/>
</dbReference>
<dbReference type="PROSITE" id="PS50110">
    <property type="entry name" value="RESPONSE_REGULATORY"/>
    <property type="match status" value="1"/>
</dbReference>
<evidence type="ECO:0000313" key="12">
    <source>
        <dbReference type="Proteomes" id="UP000279236"/>
    </source>
</evidence>
<feature type="compositionally biased region" description="Basic residues" evidence="7">
    <location>
        <begin position="510"/>
        <end position="523"/>
    </location>
</feature>
<dbReference type="Pfam" id="PF00072">
    <property type="entry name" value="Response_reg"/>
    <property type="match status" value="1"/>
</dbReference>
<keyword evidence="12" id="KW-1185">Reference proteome</keyword>
<evidence type="ECO:0000259" key="10">
    <source>
        <dbReference type="PROSITE" id="PS50110"/>
    </source>
</evidence>
<dbReference type="STRING" id="105984.A0A427Y1J2"/>
<evidence type="ECO:0000256" key="2">
    <source>
        <dbReference type="ARBA" id="ARBA00012438"/>
    </source>
</evidence>
<evidence type="ECO:0000259" key="9">
    <source>
        <dbReference type="PROSITE" id="PS50109"/>
    </source>
</evidence>
<dbReference type="InterPro" id="IPR001789">
    <property type="entry name" value="Sig_transdc_resp-reg_receiver"/>
</dbReference>
<comment type="caution">
    <text evidence="11">The sequence shown here is derived from an EMBL/GenBank/DDBJ whole genome shotgun (WGS) entry which is preliminary data.</text>
</comment>
<feature type="transmembrane region" description="Helical" evidence="8">
    <location>
        <begin position="717"/>
        <end position="738"/>
    </location>
</feature>
<dbReference type="Pfam" id="PF02518">
    <property type="entry name" value="HATPase_c"/>
    <property type="match status" value="1"/>
</dbReference>
<dbReference type="InterPro" id="IPR003594">
    <property type="entry name" value="HATPase_dom"/>
</dbReference>
<dbReference type="InterPro" id="IPR004358">
    <property type="entry name" value="Sig_transdc_His_kin-like_C"/>
</dbReference>
<dbReference type="Proteomes" id="UP000279236">
    <property type="component" value="Unassembled WGS sequence"/>
</dbReference>
<dbReference type="SUPFAM" id="SSF55874">
    <property type="entry name" value="ATPase domain of HSP90 chaperone/DNA topoisomerase II/histidine kinase"/>
    <property type="match status" value="1"/>
</dbReference>
<dbReference type="SUPFAM" id="SSF55781">
    <property type="entry name" value="GAF domain-like"/>
    <property type="match status" value="1"/>
</dbReference>
<dbReference type="InterPro" id="IPR011006">
    <property type="entry name" value="CheY-like_superfamily"/>
</dbReference>
<keyword evidence="8" id="KW-0812">Transmembrane</keyword>
<evidence type="ECO:0000256" key="8">
    <source>
        <dbReference type="SAM" id="Phobius"/>
    </source>
</evidence>
<feature type="domain" description="Histidine kinase" evidence="9">
    <location>
        <begin position="784"/>
        <end position="1059"/>
    </location>
</feature>
<dbReference type="RefSeq" id="XP_028478351.1">
    <property type="nucleotide sequence ID" value="XM_028621899.1"/>
</dbReference>
<dbReference type="InterPro" id="IPR036890">
    <property type="entry name" value="HATPase_C_sf"/>
</dbReference>
<evidence type="ECO:0000256" key="4">
    <source>
        <dbReference type="ARBA" id="ARBA00022679"/>
    </source>
</evidence>
<feature type="region of interest" description="Disordered" evidence="7">
    <location>
        <begin position="33"/>
        <end position="218"/>
    </location>
</feature>
<reference evidence="11 12" key="1">
    <citation type="submission" date="2018-11" db="EMBL/GenBank/DDBJ databases">
        <title>Genome sequence of Apiotrichum porosum DSM 27194.</title>
        <authorList>
            <person name="Aliyu H."/>
            <person name="Gorte O."/>
            <person name="Ochsenreither K."/>
        </authorList>
    </citation>
    <scope>NUCLEOTIDE SEQUENCE [LARGE SCALE GENOMIC DNA]</scope>
    <source>
        <strain evidence="11 12">DSM 27194</strain>
    </source>
</reference>
<feature type="region of interest" description="Disordered" evidence="7">
    <location>
        <begin position="1259"/>
        <end position="1309"/>
    </location>
</feature>
<dbReference type="Gene3D" id="1.10.287.130">
    <property type="match status" value="1"/>
</dbReference>
<feature type="compositionally biased region" description="Basic and acidic residues" evidence="7">
    <location>
        <begin position="242"/>
        <end position="255"/>
    </location>
</feature>
<dbReference type="InterPro" id="IPR003661">
    <property type="entry name" value="HisK_dim/P_dom"/>
</dbReference>
<dbReference type="EMBL" id="RSCE01000003">
    <property type="protein sequence ID" value="RSH84903.1"/>
    <property type="molecule type" value="Genomic_DNA"/>
</dbReference>
<feature type="region of interest" description="Disordered" evidence="7">
    <location>
        <begin position="1183"/>
        <end position="1203"/>
    </location>
</feature>
<evidence type="ECO:0000256" key="1">
    <source>
        <dbReference type="ARBA" id="ARBA00000085"/>
    </source>
</evidence>
<evidence type="ECO:0000256" key="6">
    <source>
        <dbReference type="PROSITE-ProRule" id="PRU00169"/>
    </source>
</evidence>
<feature type="region of interest" description="Disordered" evidence="7">
    <location>
        <begin position="236"/>
        <end position="255"/>
    </location>
</feature>
<dbReference type="OrthoDB" id="21225at2759"/>
<feature type="compositionally biased region" description="Low complexity" evidence="7">
    <location>
        <begin position="478"/>
        <end position="494"/>
    </location>
</feature>
<feature type="region of interest" description="Disordered" evidence="7">
    <location>
        <begin position="476"/>
        <end position="568"/>
    </location>
</feature>
<feature type="domain" description="Response regulatory" evidence="10">
    <location>
        <begin position="1327"/>
        <end position="1464"/>
    </location>
</feature>
<feature type="compositionally biased region" description="Low complexity" evidence="7">
    <location>
        <begin position="524"/>
        <end position="556"/>
    </location>
</feature>
<dbReference type="CDD" id="cd17546">
    <property type="entry name" value="REC_hyHK_CKI1_RcsC-like"/>
    <property type="match status" value="1"/>
</dbReference>
<feature type="compositionally biased region" description="Basic and acidic residues" evidence="7">
    <location>
        <begin position="118"/>
        <end position="128"/>
    </location>
</feature>
<dbReference type="GO" id="GO:0000155">
    <property type="term" value="F:phosphorelay sensor kinase activity"/>
    <property type="evidence" value="ECO:0007669"/>
    <property type="project" value="InterPro"/>
</dbReference>
<dbReference type="Gene3D" id="3.40.50.2300">
    <property type="match status" value="1"/>
</dbReference>
<keyword evidence="4" id="KW-0808">Transferase</keyword>
<evidence type="ECO:0000256" key="5">
    <source>
        <dbReference type="ARBA" id="ARBA00022777"/>
    </source>
</evidence>
<dbReference type="EC" id="2.7.13.3" evidence="2"/>
<feature type="compositionally biased region" description="Low complexity" evidence="7">
    <location>
        <begin position="64"/>
        <end position="78"/>
    </location>
</feature>
<dbReference type="SMART" id="SM00387">
    <property type="entry name" value="HATPase_c"/>
    <property type="match status" value="1"/>
</dbReference>
<feature type="compositionally biased region" description="Polar residues" evidence="7">
    <location>
        <begin position="1296"/>
        <end position="1307"/>
    </location>
</feature>
<feature type="compositionally biased region" description="Basic and acidic residues" evidence="7">
    <location>
        <begin position="33"/>
        <end position="42"/>
    </location>
</feature>
<keyword evidence="8" id="KW-1133">Transmembrane helix</keyword>
<comment type="catalytic activity">
    <reaction evidence="1">
        <text>ATP + protein L-histidine = ADP + protein N-phospho-L-histidine.</text>
        <dbReference type="EC" id="2.7.13.3"/>
    </reaction>
</comment>
<dbReference type="GO" id="GO:0009927">
    <property type="term" value="F:histidine phosphotransfer kinase activity"/>
    <property type="evidence" value="ECO:0007669"/>
    <property type="project" value="TreeGrafter"/>
</dbReference>
<dbReference type="SUPFAM" id="SSF52172">
    <property type="entry name" value="CheY-like"/>
    <property type="match status" value="1"/>
</dbReference>
<evidence type="ECO:0000313" key="11">
    <source>
        <dbReference type="EMBL" id="RSH84903.1"/>
    </source>
</evidence>
<dbReference type="GeneID" id="39590990"/>
<organism evidence="11 12">
    <name type="scientific">Apiotrichum porosum</name>
    <dbReference type="NCBI Taxonomy" id="105984"/>
    <lineage>
        <taxon>Eukaryota</taxon>
        <taxon>Fungi</taxon>
        <taxon>Dikarya</taxon>
        <taxon>Basidiomycota</taxon>
        <taxon>Agaricomycotina</taxon>
        <taxon>Tremellomycetes</taxon>
        <taxon>Trichosporonales</taxon>
        <taxon>Trichosporonaceae</taxon>
        <taxon>Apiotrichum</taxon>
    </lineage>
</organism>
<dbReference type="Gene3D" id="3.30.450.40">
    <property type="match status" value="1"/>
</dbReference>
<dbReference type="PRINTS" id="PR00344">
    <property type="entry name" value="BCTRLSENSOR"/>
</dbReference>